<comment type="subcellular location">
    <subcellularLocation>
        <location evidence="1">Cell membrane</location>
        <topology evidence="1">Multi-pass membrane protein</topology>
    </subcellularLocation>
</comment>
<evidence type="ECO:0000256" key="2">
    <source>
        <dbReference type="ARBA" id="ARBA00005542"/>
    </source>
</evidence>
<keyword evidence="5 8" id="KW-1133">Transmembrane helix</keyword>
<dbReference type="Proteomes" id="UP001318040">
    <property type="component" value="Chromosome 22"/>
</dbReference>
<gene>
    <name evidence="10" type="primary">LOC116944820</name>
</gene>
<protein>
    <submittedName>
        <fullName evidence="10">Protein myomaker-like</fullName>
    </submittedName>
</protein>
<feature type="transmembrane region" description="Helical" evidence="8">
    <location>
        <begin position="65"/>
        <end position="85"/>
    </location>
</feature>
<evidence type="ECO:0000313" key="9">
    <source>
        <dbReference type="Proteomes" id="UP001318040"/>
    </source>
</evidence>
<dbReference type="Pfam" id="PF12036">
    <property type="entry name" value="DUF3522"/>
    <property type="match status" value="1"/>
</dbReference>
<proteinExistence type="inferred from homology"/>
<dbReference type="PANTHER" id="PTHR14319">
    <property type="entry name" value="FIVE-SPAN TRANSMEMBRANE PROTEIN M83"/>
    <property type="match status" value="1"/>
</dbReference>
<evidence type="ECO:0000256" key="3">
    <source>
        <dbReference type="ARBA" id="ARBA00022475"/>
    </source>
</evidence>
<dbReference type="PANTHER" id="PTHR14319:SF7">
    <property type="entry name" value="POST-GPI ATTACHMENT TO PROTEINS FACTOR 6"/>
    <property type="match status" value="1"/>
</dbReference>
<feature type="transmembrane region" description="Helical" evidence="8">
    <location>
        <begin position="154"/>
        <end position="171"/>
    </location>
</feature>
<organism evidence="9 10">
    <name type="scientific">Petromyzon marinus</name>
    <name type="common">Sea lamprey</name>
    <dbReference type="NCBI Taxonomy" id="7757"/>
    <lineage>
        <taxon>Eukaryota</taxon>
        <taxon>Metazoa</taxon>
        <taxon>Chordata</taxon>
        <taxon>Craniata</taxon>
        <taxon>Vertebrata</taxon>
        <taxon>Cyclostomata</taxon>
        <taxon>Hyperoartia</taxon>
        <taxon>Petromyzontiformes</taxon>
        <taxon>Petromyzontidae</taxon>
        <taxon>Petromyzon</taxon>
    </lineage>
</organism>
<feature type="region of interest" description="Disordered" evidence="7">
    <location>
        <begin position="235"/>
        <end position="304"/>
    </location>
</feature>
<accession>A0AAJ7TAR9</accession>
<dbReference type="KEGG" id="pmrn:116944820"/>
<evidence type="ECO:0000256" key="6">
    <source>
        <dbReference type="ARBA" id="ARBA00023136"/>
    </source>
</evidence>
<evidence type="ECO:0000256" key="7">
    <source>
        <dbReference type="SAM" id="MobiDB-lite"/>
    </source>
</evidence>
<dbReference type="GO" id="GO:0005886">
    <property type="term" value="C:plasma membrane"/>
    <property type="evidence" value="ECO:0007669"/>
    <property type="project" value="UniProtKB-SubCell"/>
</dbReference>
<name>A0AAJ7TAR9_PETMA</name>
<dbReference type="AlphaFoldDB" id="A0AAJ7TAR9"/>
<dbReference type="RefSeq" id="XP_032814468.1">
    <property type="nucleotide sequence ID" value="XM_032958577.1"/>
</dbReference>
<sequence>MEEAVARLAVPSASCLLLLGPAALAVRRRFYCEGLVFAFSSFFLAGWHACDGPDSLAWCALRPELLLYFSVYSEALSLWISILAVGELGEPRRSTATMLGALTTAIRVAQDPYGYGVYSGPIGGAVLIVATKFLRKMRQVKGLYPERRSYLHHIGPGCCAAGLAFTLRFFVQDIEYTYVHSAYHVLLALAFSLLLPSSNPYGLPPHNCCCPVACGSGPAALPPLPALPRGLVARLRSLDPDPGPDPDRDRDPNPSPCRHAGFPAAARSGLPEAPRRVLPPFPATLPRGSRPVSLPQGEGSGEET</sequence>
<evidence type="ECO:0000256" key="8">
    <source>
        <dbReference type="SAM" id="Phobius"/>
    </source>
</evidence>
<feature type="transmembrane region" description="Helical" evidence="8">
    <location>
        <begin position="35"/>
        <end position="53"/>
    </location>
</feature>
<keyword evidence="6 8" id="KW-0472">Membrane</keyword>
<keyword evidence="9" id="KW-1185">Reference proteome</keyword>
<reference evidence="10" key="1">
    <citation type="submission" date="2025-08" db="UniProtKB">
        <authorList>
            <consortium name="RefSeq"/>
        </authorList>
    </citation>
    <scope>IDENTIFICATION</scope>
    <source>
        <tissue evidence="10">Sperm</tissue>
    </source>
</reference>
<feature type="transmembrane region" description="Helical" evidence="8">
    <location>
        <begin position="177"/>
        <end position="195"/>
    </location>
</feature>
<feature type="transmembrane region" description="Helical" evidence="8">
    <location>
        <begin position="115"/>
        <end position="134"/>
    </location>
</feature>
<comment type="similarity">
    <text evidence="2">Belongs to the TMEM8 family.</text>
</comment>
<keyword evidence="4 8" id="KW-0812">Transmembrane</keyword>
<dbReference type="InterPro" id="IPR021910">
    <property type="entry name" value="NGX6/PGAP6/MYMK"/>
</dbReference>
<evidence type="ECO:0000256" key="4">
    <source>
        <dbReference type="ARBA" id="ARBA00022692"/>
    </source>
</evidence>
<evidence type="ECO:0000256" key="1">
    <source>
        <dbReference type="ARBA" id="ARBA00004651"/>
    </source>
</evidence>
<evidence type="ECO:0000313" key="10">
    <source>
        <dbReference type="RefSeq" id="XP_032814468.1"/>
    </source>
</evidence>
<evidence type="ECO:0000256" key="5">
    <source>
        <dbReference type="ARBA" id="ARBA00022989"/>
    </source>
</evidence>
<keyword evidence="3" id="KW-1003">Cell membrane</keyword>